<dbReference type="Proteomes" id="UP000199513">
    <property type="component" value="Unassembled WGS sequence"/>
</dbReference>
<protein>
    <submittedName>
        <fullName evidence="1">Serine/threonine protein phosphatase 1</fullName>
    </submittedName>
</protein>
<evidence type="ECO:0000313" key="2">
    <source>
        <dbReference type="Proteomes" id="UP000199513"/>
    </source>
</evidence>
<reference evidence="1 2" key="1">
    <citation type="submission" date="2016-10" db="EMBL/GenBank/DDBJ databases">
        <authorList>
            <person name="de Groot N.N."/>
        </authorList>
    </citation>
    <scope>NUCLEOTIDE SEQUENCE [LARGE SCALE GENOMIC DNA]</scope>
    <source>
        <strain>GEY</strain>
        <strain evidence="2">DSM 9560</strain>
    </source>
</reference>
<dbReference type="GO" id="GO:0005737">
    <property type="term" value="C:cytoplasm"/>
    <property type="evidence" value="ECO:0007669"/>
    <property type="project" value="TreeGrafter"/>
</dbReference>
<gene>
    <name evidence="1" type="ORF">SAMN04488541_10184</name>
</gene>
<dbReference type="STRING" id="1003.SAMN04488541_10184"/>
<dbReference type="InterPro" id="IPR029052">
    <property type="entry name" value="Metallo-depent_PP-like"/>
</dbReference>
<sequence>MNLKEQDYDVYTLRGNHEENLIDAHKNYEPKLFQKFVERINKSANLLDEEGKLKTKYIDFVLNLPYFIELEDFWLVHAGFNTNIEDTFSDTLAMLETRRFEYDEEKLKGKKVIHGHQVIYLSEIEIAIKENKNIIPLDNGCVYSKPHKIYDYKQVGNLCCLNMDTKELILQRNIDE</sequence>
<evidence type="ECO:0000313" key="1">
    <source>
        <dbReference type="EMBL" id="SFF15655.1"/>
    </source>
</evidence>
<dbReference type="AlphaFoldDB" id="A0A1I2GDH9"/>
<dbReference type="EMBL" id="FONY01000018">
    <property type="protein sequence ID" value="SFF15655.1"/>
    <property type="molecule type" value="Genomic_DNA"/>
</dbReference>
<name>A0A1I2GDH9_9BACT</name>
<dbReference type="Gene3D" id="3.60.21.10">
    <property type="match status" value="1"/>
</dbReference>
<dbReference type="InterPro" id="IPR050126">
    <property type="entry name" value="Ap4A_hydrolase"/>
</dbReference>
<dbReference type="GO" id="GO:0016791">
    <property type="term" value="F:phosphatase activity"/>
    <property type="evidence" value="ECO:0007669"/>
    <property type="project" value="TreeGrafter"/>
</dbReference>
<organism evidence="1 2">
    <name type="scientific">Thermoflexibacter ruber</name>
    <dbReference type="NCBI Taxonomy" id="1003"/>
    <lineage>
        <taxon>Bacteria</taxon>
        <taxon>Pseudomonadati</taxon>
        <taxon>Bacteroidota</taxon>
        <taxon>Cytophagia</taxon>
        <taxon>Cytophagales</taxon>
        <taxon>Thermoflexibacteraceae</taxon>
        <taxon>Thermoflexibacter</taxon>
    </lineage>
</organism>
<keyword evidence="2" id="KW-1185">Reference proteome</keyword>
<dbReference type="PANTHER" id="PTHR42850">
    <property type="entry name" value="METALLOPHOSPHOESTERASE"/>
    <property type="match status" value="1"/>
</dbReference>
<accession>A0A1I2GDH9</accession>
<dbReference type="SUPFAM" id="SSF56300">
    <property type="entry name" value="Metallo-dependent phosphatases"/>
    <property type="match status" value="1"/>
</dbReference>
<proteinExistence type="predicted"/>